<sequence length="182" mass="19582">MKNHTLPIGLALALLMHLSVYLFYQAKKPASQTRRPGLQIFLPAHEMPRTQPVSPPPPPAAEHQQQTSKQKTRPKTGPVSTHETKSNILEIPPITESGNAIHQAITPAARLDLSIPKENSSAAKAQSIVPGLKPQAETPRSELAKSLDKANRPDCKKAYSGLGLLAIVPLVADAVSDSGCQW</sequence>
<gene>
    <name evidence="3" type="ORF">HA050_05900</name>
</gene>
<feature type="transmembrane region" description="Helical" evidence="2">
    <location>
        <begin position="6"/>
        <end position="24"/>
    </location>
</feature>
<name>A0ABX0KX34_9NEIS</name>
<reference evidence="3 4" key="1">
    <citation type="submission" date="2020-03" db="EMBL/GenBank/DDBJ databases">
        <title>Draft genome sequence of environmentally isolated violet-colored cultures.</title>
        <authorList>
            <person name="Wilson H.S."/>
        </authorList>
    </citation>
    <scope>NUCLEOTIDE SEQUENCE [LARGE SCALE GENOMIC DNA]</scope>
    <source>
        <strain evidence="3 4">HSC-16F04</strain>
    </source>
</reference>
<accession>A0ABX0KX34</accession>
<proteinExistence type="predicted"/>
<dbReference type="Proteomes" id="UP000712570">
    <property type="component" value="Unassembled WGS sequence"/>
</dbReference>
<evidence type="ECO:0000256" key="2">
    <source>
        <dbReference type="SAM" id="Phobius"/>
    </source>
</evidence>
<dbReference type="EMBL" id="JAAOLX010000002">
    <property type="protein sequence ID" value="NHQ85651.1"/>
    <property type="molecule type" value="Genomic_DNA"/>
</dbReference>
<keyword evidence="4" id="KW-1185">Reference proteome</keyword>
<dbReference type="RefSeq" id="WP_166822130.1">
    <property type="nucleotide sequence ID" value="NZ_JAAOLX010000002.1"/>
</dbReference>
<evidence type="ECO:0000313" key="3">
    <source>
        <dbReference type="EMBL" id="NHQ85651.1"/>
    </source>
</evidence>
<keyword evidence="2" id="KW-1133">Transmembrane helix</keyword>
<feature type="region of interest" description="Disordered" evidence="1">
    <location>
        <begin position="47"/>
        <end position="93"/>
    </location>
</feature>
<evidence type="ECO:0000256" key="1">
    <source>
        <dbReference type="SAM" id="MobiDB-lite"/>
    </source>
</evidence>
<keyword evidence="2" id="KW-0472">Membrane</keyword>
<protein>
    <submittedName>
        <fullName evidence="3">Uncharacterized protein</fullName>
    </submittedName>
</protein>
<organism evidence="3 4">
    <name type="scientific">Iodobacter violaceini</name>
    <dbReference type="NCBI Taxonomy" id="3044271"/>
    <lineage>
        <taxon>Bacteria</taxon>
        <taxon>Pseudomonadati</taxon>
        <taxon>Pseudomonadota</taxon>
        <taxon>Betaproteobacteria</taxon>
        <taxon>Neisseriales</taxon>
        <taxon>Chitinibacteraceae</taxon>
        <taxon>Iodobacter</taxon>
    </lineage>
</organism>
<evidence type="ECO:0000313" key="4">
    <source>
        <dbReference type="Proteomes" id="UP000712570"/>
    </source>
</evidence>
<comment type="caution">
    <text evidence="3">The sequence shown here is derived from an EMBL/GenBank/DDBJ whole genome shotgun (WGS) entry which is preliminary data.</text>
</comment>
<keyword evidence="2" id="KW-0812">Transmembrane</keyword>